<dbReference type="Proteomes" id="UP000194999">
    <property type="component" value="Unassembled WGS sequence"/>
</dbReference>
<dbReference type="InterPro" id="IPR009663">
    <property type="entry name" value="PAP_PilO"/>
</dbReference>
<organism evidence="2 3">
    <name type="scientific">Acetobacter orientalis</name>
    <dbReference type="NCBI Taxonomy" id="146474"/>
    <lineage>
        <taxon>Bacteria</taxon>
        <taxon>Pseudomonadati</taxon>
        <taxon>Pseudomonadota</taxon>
        <taxon>Alphaproteobacteria</taxon>
        <taxon>Acetobacterales</taxon>
        <taxon>Acetobacteraceae</taxon>
        <taxon>Acetobacter</taxon>
    </lineage>
</organism>
<keyword evidence="1" id="KW-0472">Membrane</keyword>
<protein>
    <recommendedName>
        <fullName evidence="4">Pilin accessory protein</fullName>
    </recommendedName>
</protein>
<evidence type="ECO:0000313" key="2">
    <source>
        <dbReference type="EMBL" id="OUI97422.1"/>
    </source>
</evidence>
<sequence>MARILPLNGQMWCADMVWRDYGTRPGGAKLRAEGRLAHATHYVRYPGRPQSAAFITISRNHARGSLNSLAIATAAVLGPLAYAEFDMGGGDLWVIATDDDGELLPGSDQFYNAETIVTLREALTGQSYTSRHQIAEHELEAWFSRLANAPITLHPVSLRTFYTVLATIAVIGLIAAIGWSLYSAREAERLAREAREAALRNAKPSVVPSGPAEIIAACMQAITPIRPHSHGWALASLQCDQGGLNTRWIRVGGTLLDAPSGHISSNADTDDLSTILHPRTGRAGTPQQGDPIRLFVGMLQTAGVSPAITIGKAQTTGATAQSVQFISVRFPWYADPRAIAWNSFPRLDQVRLRRTLLTPSLGAATDGYDITATFAIVGAKP</sequence>
<feature type="transmembrane region" description="Helical" evidence="1">
    <location>
        <begin position="161"/>
        <end position="182"/>
    </location>
</feature>
<dbReference type="EMBL" id="JOOY01000153">
    <property type="protein sequence ID" value="OUI97422.1"/>
    <property type="molecule type" value="Genomic_DNA"/>
</dbReference>
<keyword evidence="1" id="KW-1133">Transmembrane helix</keyword>
<dbReference type="Pfam" id="PF06864">
    <property type="entry name" value="PAP_PilO"/>
    <property type="match status" value="1"/>
</dbReference>
<evidence type="ECO:0000313" key="3">
    <source>
        <dbReference type="Proteomes" id="UP000194999"/>
    </source>
</evidence>
<accession>A0A252AZ96</accession>
<comment type="caution">
    <text evidence="2">The sequence shown here is derived from an EMBL/GenBank/DDBJ whole genome shotgun (WGS) entry which is preliminary data.</text>
</comment>
<proteinExistence type="predicted"/>
<evidence type="ECO:0008006" key="4">
    <source>
        <dbReference type="Google" id="ProtNLM"/>
    </source>
</evidence>
<gene>
    <name evidence="2" type="ORF">HK15_03295</name>
</gene>
<keyword evidence="1" id="KW-0812">Transmembrane</keyword>
<dbReference type="AlphaFoldDB" id="A0A252AZ96"/>
<reference evidence="2 3" key="1">
    <citation type="submission" date="2014-06" db="EMBL/GenBank/DDBJ databases">
        <authorList>
            <person name="Ju J."/>
            <person name="Zhang J."/>
        </authorList>
    </citation>
    <scope>NUCLEOTIDE SEQUENCE [LARGE SCALE GENOMIC DNA]</scope>
    <source>
        <strain evidence="2">DmW_048</strain>
    </source>
</reference>
<name>A0A252AZ96_9PROT</name>
<evidence type="ECO:0000256" key="1">
    <source>
        <dbReference type="SAM" id="Phobius"/>
    </source>
</evidence>